<evidence type="ECO:0000259" key="1">
    <source>
        <dbReference type="Pfam" id="PF09206"/>
    </source>
</evidence>
<evidence type="ECO:0000313" key="2">
    <source>
        <dbReference type="EMBL" id="CAB4130740.1"/>
    </source>
</evidence>
<dbReference type="InterPro" id="IPR015289">
    <property type="entry name" value="A-L-arabinofuranosidase_B_cat"/>
</dbReference>
<dbReference type="Pfam" id="PF09206">
    <property type="entry name" value="ArabFuran-catal"/>
    <property type="match status" value="1"/>
</dbReference>
<dbReference type="GO" id="GO:0031221">
    <property type="term" value="P:arabinan metabolic process"/>
    <property type="evidence" value="ECO:0007669"/>
    <property type="project" value="InterPro"/>
</dbReference>
<reference evidence="2" key="1">
    <citation type="submission" date="2020-04" db="EMBL/GenBank/DDBJ databases">
        <authorList>
            <person name="Chiriac C."/>
            <person name="Salcher M."/>
            <person name="Ghai R."/>
            <person name="Kavagutti S V."/>
        </authorList>
    </citation>
    <scope>NUCLEOTIDE SEQUENCE</scope>
</reference>
<accession>A0A6J5LCS8</accession>
<protein>
    <submittedName>
        <fullName evidence="2">Alpha-L-arabinofuranosidase B, catalytic</fullName>
    </submittedName>
</protein>
<proteinExistence type="predicted"/>
<sequence length="318" mass="33946">MYKLLTILLLLTSVVNGQMVINASAPYRPLTQYVFLLDLYPTTGVAYSFRKLSSTYNGNCIRVRRSSDNTESNIGFFNNYLDTATLKTFVGANNGFITIWYDQSSGGYDVSQSTALAQPSIVVSGAINYTNKCVCAAMNGSSMYLKSTASFSSVATSISFASVLLNKRSTGIAGTYNYQWAIGSPATTGNKSFVSAAQSAFQDWSANSTLLFGNGYASSSNPRIITPANIFTDNTQNVWIGGINSTANFLKLNGSNVTASVNTTANVATAGGTVALGSDNSAGNFSSESFQEVIVWQSNQSANQTSILSNINSFYKVY</sequence>
<gene>
    <name evidence="2" type="ORF">UFOVP129_20</name>
</gene>
<feature type="domain" description="Alpha-L-arabinofuranosidase B catalytic" evidence="1">
    <location>
        <begin position="47"/>
        <end position="117"/>
    </location>
</feature>
<dbReference type="GO" id="GO:0046556">
    <property type="term" value="F:alpha-L-arabinofuranosidase activity"/>
    <property type="evidence" value="ECO:0007669"/>
    <property type="project" value="InterPro"/>
</dbReference>
<name>A0A6J5LCS8_9CAUD</name>
<organism evidence="2">
    <name type="scientific">uncultured Caudovirales phage</name>
    <dbReference type="NCBI Taxonomy" id="2100421"/>
    <lineage>
        <taxon>Viruses</taxon>
        <taxon>Duplodnaviria</taxon>
        <taxon>Heunggongvirae</taxon>
        <taxon>Uroviricota</taxon>
        <taxon>Caudoviricetes</taxon>
        <taxon>Peduoviridae</taxon>
        <taxon>Maltschvirus</taxon>
        <taxon>Maltschvirus maltsch</taxon>
    </lineage>
</organism>
<dbReference type="EMBL" id="LR796245">
    <property type="protein sequence ID" value="CAB4130740.1"/>
    <property type="molecule type" value="Genomic_DNA"/>
</dbReference>
<dbReference type="Gene3D" id="2.60.120.200">
    <property type="match status" value="1"/>
</dbReference>